<protein>
    <submittedName>
        <fullName evidence="1">Uncharacterized protein</fullName>
    </submittedName>
</protein>
<sequence length="349" mass="37370">MKFVNLIAQVPWAFTTPSAAFLQRYAQVPRTCTTPSLALLQQFALSCSDISVVHTVPGTQHLENLALRHNGDVLVTSTSSAFVHLVSPGERFVTRVGQIPGVTSLTGIAELQRDVFFVSGLNLTGFDAKGTNVVWKLDMRQFYADGNGAILEPARTELVTEMPSAGLLNGMTRLSSHDGSHLLLSDSSRGSIIRLNIDTKAYEVVIQDPTMGSAPGGPSVGVNGIHTHNDRLFYTNSNRELFAQVPISLVTGRAKGEAEVLINTGLVAADDFALSKDGKRAWIAKNGEHLVLEVDIMARTTSVAINSTILGASSAVALGKDEFGRQVLYATGALETHNPPVGALFKIYL</sequence>
<gene>
    <name evidence="1" type="ORF">NM208_g6366</name>
</gene>
<organism evidence="1 2">
    <name type="scientific">Fusarium decemcellulare</name>
    <dbReference type="NCBI Taxonomy" id="57161"/>
    <lineage>
        <taxon>Eukaryota</taxon>
        <taxon>Fungi</taxon>
        <taxon>Dikarya</taxon>
        <taxon>Ascomycota</taxon>
        <taxon>Pezizomycotina</taxon>
        <taxon>Sordariomycetes</taxon>
        <taxon>Hypocreomycetidae</taxon>
        <taxon>Hypocreales</taxon>
        <taxon>Nectriaceae</taxon>
        <taxon>Fusarium</taxon>
        <taxon>Fusarium decemcellulare species complex</taxon>
    </lineage>
</organism>
<proteinExistence type="predicted"/>
<accession>A0ACC1SDC4</accession>
<name>A0ACC1SDC4_9HYPO</name>
<dbReference type="EMBL" id="JANRMS010000587">
    <property type="protein sequence ID" value="KAJ3537319.1"/>
    <property type="molecule type" value="Genomic_DNA"/>
</dbReference>
<keyword evidence="2" id="KW-1185">Reference proteome</keyword>
<reference evidence="1" key="1">
    <citation type="submission" date="2022-08" db="EMBL/GenBank/DDBJ databases">
        <title>Genome Sequence of Fusarium decemcellulare.</title>
        <authorList>
            <person name="Buettner E."/>
        </authorList>
    </citation>
    <scope>NUCLEOTIDE SEQUENCE</scope>
    <source>
        <strain evidence="1">Babe19</strain>
    </source>
</reference>
<dbReference type="Proteomes" id="UP001148629">
    <property type="component" value="Unassembled WGS sequence"/>
</dbReference>
<evidence type="ECO:0000313" key="2">
    <source>
        <dbReference type="Proteomes" id="UP001148629"/>
    </source>
</evidence>
<comment type="caution">
    <text evidence="1">The sequence shown here is derived from an EMBL/GenBank/DDBJ whole genome shotgun (WGS) entry which is preliminary data.</text>
</comment>
<evidence type="ECO:0000313" key="1">
    <source>
        <dbReference type="EMBL" id="KAJ3537319.1"/>
    </source>
</evidence>